<protein>
    <submittedName>
        <fullName evidence="2">Uncharacterized protein</fullName>
    </submittedName>
</protein>
<evidence type="ECO:0000313" key="2">
    <source>
        <dbReference type="EMBL" id="TXB63310.1"/>
    </source>
</evidence>
<evidence type="ECO:0000313" key="3">
    <source>
        <dbReference type="Proteomes" id="UP000321580"/>
    </source>
</evidence>
<gene>
    <name evidence="2" type="ORF">FRY97_10045</name>
</gene>
<dbReference type="AlphaFoldDB" id="A0A5C6RNU2"/>
<feature type="transmembrane region" description="Helical" evidence="1">
    <location>
        <begin position="12"/>
        <end position="33"/>
    </location>
</feature>
<keyword evidence="1" id="KW-0472">Membrane</keyword>
<accession>A0A5C6RNU2</accession>
<proteinExistence type="predicted"/>
<keyword evidence="3" id="KW-1185">Reference proteome</keyword>
<evidence type="ECO:0000256" key="1">
    <source>
        <dbReference type="SAM" id="Phobius"/>
    </source>
</evidence>
<organism evidence="2 3">
    <name type="scientific">Phaeodactylibacter luteus</name>
    <dbReference type="NCBI Taxonomy" id="1564516"/>
    <lineage>
        <taxon>Bacteria</taxon>
        <taxon>Pseudomonadati</taxon>
        <taxon>Bacteroidota</taxon>
        <taxon>Saprospiria</taxon>
        <taxon>Saprospirales</taxon>
        <taxon>Haliscomenobacteraceae</taxon>
        <taxon>Phaeodactylibacter</taxon>
    </lineage>
</organism>
<dbReference type="OrthoDB" id="1493299at2"/>
<dbReference type="Proteomes" id="UP000321580">
    <property type="component" value="Unassembled WGS sequence"/>
</dbReference>
<dbReference type="EMBL" id="VOOR01000017">
    <property type="protein sequence ID" value="TXB63310.1"/>
    <property type="molecule type" value="Genomic_DNA"/>
</dbReference>
<sequence length="161" mass="17083">MYKFLTKNGQTLAFGLGVVITAIFLISVVSNMGEFTAMAEEKQAETTIFDFGLYGAIALSIVAAIAMVLFGLVQVATSFKSSMKGILGFVALLVIFFVSYSMTDTNVSPYIQGAIDKFEQGGAVFTEGNLKFISGGISTTVILVILAAAAFVISEISNLFK</sequence>
<name>A0A5C6RNU2_9BACT</name>
<keyword evidence="1" id="KW-0812">Transmembrane</keyword>
<reference evidence="2 3" key="1">
    <citation type="submission" date="2019-08" db="EMBL/GenBank/DDBJ databases">
        <title>Genome of Phaeodactylibacter luteus.</title>
        <authorList>
            <person name="Bowman J.P."/>
        </authorList>
    </citation>
    <scope>NUCLEOTIDE SEQUENCE [LARGE SCALE GENOMIC DNA]</scope>
    <source>
        <strain evidence="2 3">KCTC 42180</strain>
    </source>
</reference>
<comment type="caution">
    <text evidence="2">The sequence shown here is derived from an EMBL/GenBank/DDBJ whole genome shotgun (WGS) entry which is preliminary data.</text>
</comment>
<dbReference type="RefSeq" id="WP_147167382.1">
    <property type="nucleotide sequence ID" value="NZ_VOOR01000017.1"/>
</dbReference>
<feature type="transmembrane region" description="Helical" evidence="1">
    <location>
        <begin position="85"/>
        <end position="102"/>
    </location>
</feature>
<keyword evidence="1" id="KW-1133">Transmembrane helix</keyword>
<feature type="transmembrane region" description="Helical" evidence="1">
    <location>
        <begin position="53"/>
        <end position="73"/>
    </location>
</feature>
<feature type="transmembrane region" description="Helical" evidence="1">
    <location>
        <begin position="132"/>
        <end position="153"/>
    </location>
</feature>